<name>X1I7E9_9ZZZZ</name>
<dbReference type="AlphaFoldDB" id="X1I7E9"/>
<gene>
    <name evidence="1" type="ORF">S03H2_60640</name>
</gene>
<comment type="caution">
    <text evidence="1">The sequence shown here is derived from an EMBL/GenBank/DDBJ whole genome shotgun (WGS) entry which is preliminary data.</text>
</comment>
<evidence type="ECO:0000313" key="1">
    <source>
        <dbReference type="EMBL" id="GAH77642.1"/>
    </source>
</evidence>
<proteinExistence type="predicted"/>
<feature type="non-terminal residue" evidence="1">
    <location>
        <position position="45"/>
    </location>
</feature>
<dbReference type="Pfam" id="PF13366">
    <property type="entry name" value="PDDEXK_3"/>
    <property type="match status" value="1"/>
</dbReference>
<evidence type="ECO:0008006" key="2">
    <source>
        <dbReference type="Google" id="ProtNLM"/>
    </source>
</evidence>
<accession>X1I7E9</accession>
<sequence length="45" mass="5149">MADKDILHRELSYRVIGCAQRVHRELGAGFPEGVYHKALSHEMAR</sequence>
<reference evidence="1" key="1">
    <citation type="journal article" date="2014" name="Front. Microbiol.">
        <title>High frequency of phylogenetically diverse reductive dehalogenase-homologous genes in deep subseafloor sedimentary metagenomes.</title>
        <authorList>
            <person name="Kawai M."/>
            <person name="Futagami T."/>
            <person name="Toyoda A."/>
            <person name="Takaki Y."/>
            <person name="Nishi S."/>
            <person name="Hori S."/>
            <person name="Arai W."/>
            <person name="Tsubouchi T."/>
            <person name="Morono Y."/>
            <person name="Uchiyama I."/>
            <person name="Ito T."/>
            <person name="Fujiyama A."/>
            <person name="Inagaki F."/>
            <person name="Takami H."/>
        </authorList>
    </citation>
    <scope>NUCLEOTIDE SEQUENCE</scope>
    <source>
        <strain evidence="1">Expedition CK06-06</strain>
    </source>
</reference>
<dbReference type="NCBIfam" id="TIGR04256">
    <property type="entry name" value="GxxExxY"/>
    <property type="match status" value="1"/>
</dbReference>
<protein>
    <recommendedName>
        <fullName evidence="2">GxxExxY protein</fullName>
    </recommendedName>
</protein>
<dbReference type="InterPro" id="IPR026350">
    <property type="entry name" value="GxxExxY"/>
</dbReference>
<organism evidence="1">
    <name type="scientific">marine sediment metagenome</name>
    <dbReference type="NCBI Taxonomy" id="412755"/>
    <lineage>
        <taxon>unclassified sequences</taxon>
        <taxon>metagenomes</taxon>
        <taxon>ecological metagenomes</taxon>
    </lineage>
</organism>
<dbReference type="EMBL" id="BARU01039094">
    <property type="protein sequence ID" value="GAH77642.1"/>
    <property type="molecule type" value="Genomic_DNA"/>
</dbReference>